<evidence type="ECO:0000313" key="3">
    <source>
        <dbReference type="Proteomes" id="UP001558613"/>
    </source>
</evidence>
<keyword evidence="1" id="KW-1133">Transmembrane helix</keyword>
<proteinExistence type="predicted"/>
<keyword evidence="1" id="KW-0812">Transmembrane</keyword>
<comment type="caution">
    <text evidence="2">The sequence shown here is derived from an EMBL/GenBank/DDBJ whole genome shotgun (WGS) entry which is preliminary data.</text>
</comment>
<protein>
    <submittedName>
        <fullName evidence="2">Uncharacterized protein</fullName>
    </submittedName>
</protein>
<reference evidence="2 3" key="1">
    <citation type="submission" date="2023-09" db="EMBL/GenBank/DDBJ databases">
        <authorList>
            <person name="Wang M."/>
        </authorList>
    </citation>
    <scope>NUCLEOTIDE SEQUENCE [LARGE SCALE GENOMIC DNA]</scope>
    <source>
        <strain evidence="2">GT-2023</strain>
        <tissue evidence="2">Liver</tissue>
    </source>
</reference>
<dbReference type="PANTHER" id="PTHR31025">
    <property type="entry name" value="SI:CH211-196P9.1-RELATED"/>
    <property type="match status" value="1"/>
</dbReference>
<keyword evidence="3" id="KW-1185">Reference proteome</keyword>
<dbReference type="PANTHER" id="PTHR31025:SF27">
    <property type="entry name" value="SI:CH211-193K19.2-RELATED"/>
    <property type="match status" value="1"/>
</dbReference>
<gene>
    <name evidence="2" type="ORF">QQF64_017642</name>
</gene>
<organism evidence="2 3">
    <name type="scientific">Cirrhinus molitorella</name>
    <name type="common">mud carp</name>
    <dbReference type="NCBI Taxonomy" id="172907"/>
    <lineage>
        <taxon>Eukaryota</taxon>
        <taxon>Metazoa</taxon>
        <taxon>Chordata</taxon>
        <taxon>Craniata</taxon>
        <taxon>Vertebrata</taxon>
        <taxon>Euteleostomi</taxon>
        <taxon>Actinopterygii</taxon>
        <taxon>Neopterygii</taxon>
        <taxon>Teleostei</taxon>
        <taxon>Ostariophysi</taxon>
        <taxon>Cypriniformes</taxon>
        <taxon>Cyprinidae</taxon>
        <taxon>Labeoninae</taxon>
        <taxon>Labeonini</taxon>
        <taxon>Cirrhinus</taxon>
    </lineage>
</organism>
<evidence type="ECO:0000256" key="1">
    <source>
        <dbReference type="SAM" id="Phobius"/>
    </source>
</evidence>
<accession>A0ABR3LJ70</accession>
<evidence type="ECO:0000313" key="2">
    <source>
        <dbReference type="EMBL" id="KAL1252949.1"/>
    </source>
</evidence>
<dbReference type="EMBL" id="JAYMGO010000021">
    <property type="protein sequence ID" value="KAL1252949.1"/>
    <property type="molecule type" value="Genomic_DNA"/>
</dbReference>
<keyword evidence="1" id="KW-0472">Membrane</keyword>
<name>A0ABR3LJ70_9TELE</name>
<feature type="transmembrane region" description="Helical" evidence="1">
    <location>
        <begin position="77"/>
        <end position="96"/>
    </location>
</feature>
<sequence>MQRECILKALCAYLNEDHVLLFREYLNCDWLKAKDNMKQTVMVIYIVRPEGSDAAEEPVDIGVVIQGTEVFRSLRNVAVALAMLFGLIYALNLSYLRELKATFEVIQKGVLQPGWTQTFTKGACPKEQDAGVRYLVCSN</sequence>
<dbReference type="Proteomes" id="UP001558613">
    <property type="component" value="Unassembled WGS sequence"/>
</dbReference>